<keyword evidence="2 6" id="KW-0812">Transmembrane</keyword>
<feature type="transmembrane region" description="Helical" evidence="6">
    <location>
        <begin position="209"/>
        <end position="227"/>
    </location>
</feature>
<proteinExistence type="predicted"/>
<keyword evidence="4 6" id="KW-0472">Membrane</keyword>
<evidence type="ECO:0000256" key="6">
    <source>
        <dbReference type="SAM" id="Phobius"/>
    </source>
</evidence>
<feature type="region of interest" description="Disordered" evidence="5">
    <location>
        <begin position="1"/>
        <end position="25"/>
    </location>
</feature>
<feature type="transmembrane region" description="Helical" evidence="6">
    <location>
        <begin position="280"/>
        <end position="304"/>
    </location>
</feature>
<gene>
    <name evidence="9" type="ORF">BC008_29570</name>
</gene>
<feature type="compositionally biased region" description="Basic and acidic residues" evidence="5">
    <location>
        <begin position="9"/>
        <end position="22"/>
    </location>
</feature>
<feature type="domain" description="SLC12A transporter C-terminal" evidence="8">
    <location>
        <begin position="482"/>
        <end position="597"/>
    </location>
</feature>
<feature type="transmembrane region" description="Helical" evidence="6">
    <location>
        <begin position="107"/>
        <end position="125"/>
    </location>
</feature>
<evidence type="ECO:0000256" key="5">
    <source>
        <dbReference type="SAM" id="MobiDB-lite"/>
    </source>
</evidence>
<evidence type="ECO:0000256" key="4">
    <source>
        <dbReference type="ARBA" id="ARBA00023136"/>
    </source>
</evidence>
<evidence type="ECO:0000259" key="7">
    <source>
        <dbReference type="Pfam" id="PF00324"/>
    </source>
</evidence>
<dbReference type="Pfam" id="PF03522">
    <property type="entry name" value="SLC12"/>
    <property type="match status" value="2"/>
</dbReference>
<dbReference type="InterPro" id="IPR004841">
    <property type="entry name" value="AA-permease/SLC12A_dom"/>
</dbReference>
<evidence type="ECO:0000256" key="1">
    <source>
        <dbReference type="ARBA" id="ARBA00004141"/>
    </source>
</evidence>
<dbReference type="AlphaFoldDB" id="A0A0V7ZRW4"/>
<feature type="transmembrane region" description="Helical" evidence="6">
    <location>
        <begin position="28"/>
        <end position="49"/>
    </location>
</feature>
<comment type="subcellular location">
    <subcellularLocation>
        <location evidence="1">Membrane</location>
        <topology evidence="1">Multi-pass membrane protein</topology>
    </subcellularLocation>
</comment>
<feature type="transmembrane region" description="Helical" evidence="6">
    <location>
        <begin position="145"/>
        <end position="165"/>
    </location>
</feature>
<name>A0A0V7ZRW4_9CYAN</name>
<feature type="transmembrane region" description="Helical" evidence="6">
    <location>
        <begin position="170"/>
        <end position="189"/>
    </location>
</feature>
<keyword evidence="3 6" id="KW-1133">Transmembrane helix</keyword>
<dbReference type="GO" id="GO:0015377">
    <property type="term" value="F:chloride:monoatomic cation symporter activity"/>
    <property type="evidence" value="ECO:0007669"/>
    <property type="project" value="InterPro"/>
</dbReference>
<dbReference type="OrthoDB" id="3181223at2"/>
<feature type="transmembrane region" description="Helical" evidence="6">
    <location>
        <begin position="403"/>
        <end position="431"/>
    </location>
</feature>
<organism evidence="9 10">
    <name type="scientific">Mastigocoleus testarum BC008</name>
    <dbReference type="NCBI Taxonomy" id="371196"/>
    <lineage>
        <taxon>Bacteria</taxon>
        <taxon>Bacillati</taxon>
        <taxon>Cyanobacteriota</taxon>
        <taxon>Cyanophyceae</taxon>
        <taxon>Nostocales</taxon>
        <taxon>Hapalosiphonaceae</taxon>
        <taxon>Mastigocoleus</taxon>
    </lineage>
</organism>
<reference evidence="9 10" key="1">
    <citation type="journal article" date="2015" name="Genome Announc.">
        <title>Draft Genome of the Euendolithic (true boring) Cyanobacterium Mastigocoleus testarum strain BC008.</title>
        <authorList>
            <person name="Guida B.S."/>
            <person name="Garcia-Pichel F."/>
        </authorList>
    </citation>
    <scope>NUCLEOTIDE SEQUENCE [LARGE SCALE GENOMIC DNA]</scope>
    <source>
        <strain evidence="9 10">BC008</strain>
    </source>
</reference>
<evidence type="ECO:0000259" key="8">
    <source>
        <dbReference type="Pfam" id="PF03522"/>
    </source>
</evidence>
<evidence type="ECO:0000256" key="2">
    <source>
        <dbReference type="ARBA" id="ARBA00022692"/>
    </source>
</evidence>
<dbReference type="Gene3D" id="1.20.1740.10">
    <property type="entry name" value="Amino acid/polyamine transporter I"/>
    <property type="match status" value="1"/>
</dbReference>
<dbReference type="PANTHER" id="PTHR11827">
    <property type="entry name" value="SOLUTE CARRIER FAMILY 12, CATION COTRANSPORTERS"/>
    <property type="match status" value="1"/>
</dbReference>
<feature type="domain" description="Amino acid permease/ SLC12A" evidence="7">
    <location>
        <begin position="35"/>
        <end position="446"/>
    </location>
</feature>
<keyword evidence="10" id="KW-1185">Reference proteome</keyword>
<feature type="domain" description="SLC12A transporter C-terminal" evidence="8">
    <location>
        <begin position="607"/>
        <end position="672"/>
    </location>
</feature>
<dbReference type="Pfam" id="PF00324">
    <property type="entry name" value="AA_permease"/>
    <property type="match status" value="1"/>
</dbReference>
<sequence>MKFQFKQKVRQDSNLHDSKSNESKPSGLGTFGGVYTPSVLTILGVIMYLRFGWVVGNVGLVGSLIIVTLATLITFLTSLSVCAIATDRVIKVGGAYYMISRCLGIEVGGAVGISLYFAQALSIPLYTLGFAESVVEIFKNLNQTYVALVITILVAILALTSASLAVKAQYIIMGAIALSLLSLVFGGTVPDITPQAWDTPTNGESFWRVFAVFFPAVTGIMSGVSMSGDLRNPSRSIPIGTLAAVATGYIVYMLLPLILAMRVDTGTLVNEPLVMKMISLWSPAILFGVWGATLSSALGSILAAPRVLQALARDRILPRWLSFFGKGSGENDEPRMATCLTLSVAIAAVCVGDLNAIAPVLTMFFLTTYLVLNISASIEGFLRSPSFRPSFKVHWVWSLLGGIGCLWVMLLINPIATMVAAFIVVAIYFWLQQRELNTTWGDVRRGIWMALLRTGIFQLDSVEDTKNWRPNILVFSGSPSKRWSLIQLANIFTHKRGFITVSSVLPSASKDFGRQKDLENTIREHLKKQDVQALVRVVTAADPFEGMVQLVEIYGLGPLVPNTVLLGDSEDSSRRDRYCNTIVQLHQAKRSVMVLRESPERGFGKYRCIDIWWGGMHANGSLMLLLSHLLRSTSEWRDAQIRLKLLVSKEGAAQNASANLNAMLNRLRIEAIPEVIVAANRSFETVLHESSKNADVIFLGMATPSKGNFKEYYEKMHGRTADLPTIIYVMAAPDFAFGEV</sequence>
<dbReference type="Proteomes" id="UP000053372">
    <property type="component" value="Unassembled WGS sequence"/>
</dbReference>
<dbReference type="InterPro" id="IPR004842">
    <property type="entry name" value="SLC12A_fam"/>
</dbReference>
<evidence type="ECO:0000256" key="3">
    <source>
        <dbReference type="ARBA" id="ARBA00022989"/>
    </source>
</evidence>
<dbReference type="InterPro" id="IPR018491">
    <property type="entry name" value="SLC12_C"/>
</dbReference>
<feature type="transmembrane region" description="Helical" evidence="6">
    <location>
        <begin position="239"/>
        <end position="260"/>
    </location>
</feature>
<evidence type="ECO:0000313" key="10">
    <source>
        <dbReference type="Proteomes" id="UP000053372"/>
    </source>
</evidence>
<comment type="caution">
    <text evidence="9">The sequence shown here is derived from an EMBL/GenBank/DDBJ whole genome shotgun (WGS) entry which is preliminary data.</text>
</comment>
<dbReference type="GO" id="GO:0016020">
    <property type="term" value="C:membrane"/>
    <property type="evidence" value="ECO:0007669"/>
    <property type="project" value="UniProtKB-SubCell"/>
</dbReference>
<accession>A0A0V7ZRW4</accession>
<dbReference type="PANTHER" id="PTHR11827:SF72">
    <property type="entry name" value="GH08340P"/>
    <property type="match status" value="1"/>
</dbReference>
<feature type="transmembrane region" description="Helical" evidence="6">
    <location>
        <begin position="61"/>
        <end position="86"/>
    </location>
</feature>
<dbReference type="RefSeq" id="WP_027843001.1">
    <property type="nucleotide sequence ID" value="NZ_LMTZ01000088.1"/>
</dbReference>
<protein>
    <submittedName>
        <fullName evidence="9">Na-K-Cl cotransporter</fullName>
    </submittedName>
</protein>
<dbReference type="EMBL" id="LMTZ01000088">
    <property type="protein sequence ID" value="KST67347.1"/>
    <property type="molecule type" value="Genomic_DNA"/>
</dbReference>
<feature type="transmembrane region" description="Helical" evidence="6">
    <location>
        <begin position="363"/>
        <end position="382"/>
    </location>
</feature>
<evidence type="ECO:0000313" key="9">
    <source>
        <dbReference type="EMBL" id="KST67347.1"/>
    </source>
</evidence>